<sequence>MSKKHTDPTPSQAGSADGPPALPVPRGRTTLGMVAQRAGVSPSTVSRILNGTANVSPVKRALVERTIQELDFRPDPMARSLAGGRTMSVGVLTQFIDSPFYGEALRGIEDQLHPANYSPLFVSGHWNEAEETSRVALLQERKVDGLIVLTGRLSDAALLELAKALPVVVTGRRLSADNLYSLDYDNEEGMRLAVRHLHALGHRQIAFISGPLDHPDAQARMDGFRGEIQTTEPGYDPDLVVIGDFQESGGFRAMGLLLQSGRLFSAVIAANDQMAYGARLALHRAGLRVPEDVSLVGFDDLLYSAYTLPPLTSVRQSVYEVGQTAARAMLDLLARRTPPSKVIPAELVVRESTRMVRR</sequence>
<protein>
    <submittedName>
        <fullName evidence="1">LacI family DNA-binding transcriptional regulator</fullName>
    </submittedName>
</protein>
<comment type="caution">
    <text evidence="1">The sequence shown here is derived from an EMBL/GenBank/DDBJ whole genome shotgun (WGS) entry which is preliminary data.</text>
</comment>
<reference evidence="1" key="1">
    <citation type="submission" date="2023-10" db="EMBL/GenBank/DDBJ databases">
        <title>Amphibacter perezi, gen. nov., sp. nov. a novel taxa of the family Comamonadaceae, class Betaproteobacteria isolated from the skin microbiota of Pelophylax perezi from different populations.</title>
        <authorList>
            <person name="Costa S."/>
            <person name="Proenca D.N."/>
            <person name="Lopes I."/>
            <person name="Morais P.V."/>
        </authorList>
    </citation>
    <scope>NUCLEOTIDE SEQUENCE</scope>
    <source>
        <strain evidence="1">SL12-8</strain>
    </source>
</reference>
<keyword evidence="2" id="KW-1185">Reference proteome</keyword>
<name>A0ACC6P2D0_9BURK</name>
<organism evidence="1 2">
    <name type="scientific">Amphibiibacter pelophylacis</name>
    <dbReference type="NCBI Taxonomy" id="1799477"/>
    <lineage>
        <taxon>Bacteria</taxon>
        <taxon>Pseudomonadati</taxon>
        <taxon>Pseudomonadota</taxon>
        <taxon>Betaproteobacteria</taxon>
        <taxon>Burkholderiales</taxon>
        <taxon>Sphaerotilaceae</taxon>
        <taxon>Amphibiibacter</taxon>
    </lineage>
</organism>
<proteinExistence type="predicted"/>
<dbReference type="Proteomes" id="UP001364695">
    <property type="component" value="Unassembled WGS sequence"/>
</dbReference>
<evidence type="ECO:0000313" key="2">
    <source>
        <dbReference type="Proteomes" id="UP001364695"/>
    </source>
</evidence>
<keyword evidence="1" id="KW-0238">DNA-binding</keyword>
<gene>
    <name evidence="1" type="ORF">RV045_07980</name>
</gene>
<accession>A0ACC6P2D0</accession>
<dbReference type="EMBL" id="JAWDIE010000010">
    <property type="protein sequence ID" value="MEJ7138369.1"/>
    <property type="molecule type" value="Genomic_DNA"/>
</dbReference>
<evidence type="ECO:0000313" key="1">
    <source>
        <dbReference type="EMBL" id="MEJ7138369.1"/>
    </source>
</evidence>